<dbReference type="Proteomes" id="UP000481861">
    <property type="component" value="Unassembled WGS sequence"/>
</dbReference>
<dbReference type="OrthoDB" id="5413827at2759"/>
<dbReference type="AlphaFoldDB" id="A0A7C8MEG8"/>
<gene>
    <name evidence="1" type="ORF">BDV95DRAFT_656695</name>
</gene>
<accession>A0A7C8MEG8</accession>
<organism evidence="1 2">
    <name type="scientific">Massariosphaeria phaeospora</name>
    <dbReference type="NCBI Taxonomy" id="100035"/>
    <lineage>
        <taxon>Eukaryota</taxon>
        <taxon>Fungi</taxon>
        <taxon>Dikarya</taxon>
        <taxon>Ascomycota</taxon>
        <taxon>Pezizomycotina</taxon>
        <taxon>Dothideomycetes</taxon>
        <taxon>Pleosporomycetidae</taxon>
        <taxon>Pleosporales</taxon>
        <taxon>Pleosporales incertae sedis</taxon>
        <taxon>Massariosphaeria</taxon>
    </lineage>
</organism>
<dbReference type="EMBL" id="JAADJZ010000005">
    <property type="protein sequence ID" value="KAF2874941.1"/>
    <property type="molecule type" value="Genomic_DNA"/>
</dbReference>
<dbReference type="PANTHER" id="PTHR38790:SF4">
    <property type="entry name" value="2EXR DOMAIN-CONTAINING PROTEIN"/>
    <property type="match status" value="1"/>
</dbReference>
<protein>
    <submittedName>
        <fullName evidence="1">Uncharacterized protein</fullName>
    </submittedName>
</protein>
<evidence type="ECO:0000313" key="2">
    <source>
        <dbReference type="Proteomes" id="UP000481861"/>
    </source>
</evidence>
<comment type="caution">
    <text evidence="1">The sequence shown here is derived from an EMBL/GenBank/DDBJ whole genome shotgun (WGS) entry which is preliminary data.</text>
</comment>
<proteinExistence type="predicted"/>
<keyword evidence="2" id="KW-1185">Reference proteome</keyword>
<dbReference type="PANTHER" id="PTHR38790">
    <property type="entry name" value="2EXR DOMAIN-CONTAINING PROTEIN-RELATED"/>
    <property type="match status" value="1"/>
</dbReference>
<name>A0A7C8MEG8_9PLEO</name>
<sequence>MAPRPARGYHKFRNGLLNVKPKGAETQITSNNSEQSPLLTLPAEIRNRIWGYVVGEKTIVIRWKKFEARDKEKHCHSILRVCRQTYLETATLPFSLNIFVFSDDGVIKKLKPYQRENLTQIQLLIGVGRDDLWMIPSIPSFPKVQLVGIKCISCGSHVSEENTRRTEESIKGAYPHAEVTFTWDLP</sequence>
<reference evidence="1 2" key="1">
    <citation type="submission" date="2020-01" db="EMBL/GenBank/DDBJ databases">
        <authorList>
            <consortium name="DOE Joint Genome Institute"/>
            <person name="Haridas S."/>
            <person name="Albert R."/>
            <person name="Binder M."/>
            <person name="Bloem J."/>
            <person name="Labutti K."/>
            <person name="Salamov A."/>
            <person name="Andreopoulos B."/>
            <person name="Baker S.E."/>
            <person name="Barry K."/>
            <person name="Bills G."/>
            <person name="Bluhm B.H."/>
            <person name="Cannon C."/>
            <person name="Castanera R."/>
            <person name="Culley D.E."/>
            <person name="Daum C."/>
            <person name="Ezra D."/>
            <person name="Gonzalez J.B."/>
            <person name="Henrissat B."/>
            <person name="Kuo A."/>
            <person name="Liang C."/>
            <person name="Lipzen A."/>
            <person name="Lutzoni F."/>
            <person name="Magnuson J."/>
            <person name="Mondo S."/>
            <person name="Nolan M."/>
            <person name="Ohm R."/>
            <person name="Pangilinan J."/>
            <person name="Park H.-J.H."/>
            <person name="Ramirez L."/>
            <person name="Alfaro M."/>
            <person name="Sun H."/>
            <person name="Tritt A."/>
            <person name="Yoshinaga Y."/>
            <person name="Zwiers L.-H.L."/>
            <person name="Turgeon B.G."/>
            <person name="Goodwin S.B."/>
            <person name="Spatafora J.W."/>
            <person name="Crous P.W."/>
            <person name="Grigoriev I.V."/>
        </authorList>
    </citation>
    <scope>NUCLEOTIDE SEQUENCE [LARGE SCALE GENOMIC DNA]</scope>
    <source>
        <strain evidence="1 2">CBS 611.86</strain>
    </source>
</reference>
<evidence type="ECO:0000313" key="1">
    <source>
        <dbReference type="EMBL" id="KAF2874941.1"/>
    </source>
</evidence>